<dbReference type="InterPro" id="IPR018170">
    <property type="entry name" value="Aldo/ket_reductase_CS"/>
</dbReference>
<evidence type="ECO:0000313" key="7">
    <source>
        <dbReference type="EMBL" id="KAG2179092.1"/>
    </source>
</evidence>
<dbReference type="InterPro" id="IPR036812">
    <property type="entry name" value="NAD(P)_OxRdtase_dom_sf"/>
</dbReference>
<dbReference type="Proteomes" id="UP000654370">
    <property type="component" value="Unassembled WGS sequence"/>
</dbReference>
<keyword evidence="8" id="KW-1185">Reference proteome</keyword>
<protein>
    <recommendedName>
        <fullName evidence="6">NADP-dependent oxidoreductase domain-containing protein</fullName>
    </recommendedName>
</protein>
<keyword evidence="2" id="KW-0560">Oxidoreductase</keyword>
<dbReference type="PROSITE" id="PS00062">
    <property type="entry name" value="ALDOKETO_REDUCTASE_2"/>
    <property type="match status" value="1"/>
</dbReference>
<dbReference type="FunFam" id="3.20.20.100:FF:000007">
    <property type="entry name" value="NAD(P)H-dependent D-xylose reductase xyl1"/>
    <property type="match status" value="1"/>
</dbReference>
<feature type="active site" description="Proton donor" evidence="3">
    <location>
        <position position="51"/>
    </location>
</feature>
<dbReference type="PIRSF" id="PIRSF000097">
    <property type="entry name" value="AKR"/>
    <property type="match status" value="1"/>
</dbReference>
<evidence type="ECO:0000313" key="8">
    <source>
        <dbReference type="Proteomes" id="UP000654370"/>
    </source>
</evidence>
<comment type="similarity">
    <text evidence="1">Belongs to the aldo/keto reductase family.</text>
</comment>
<dbReference type="InterPro" id="IPR020471">
    <property type="entry name" value="AKR"/>
</dbReference>
<reference evidence="7" key="1">
    <citation type="submission" date="2020-12" db="EMBL/GenBank/DDBJ databases">
        <title>Metabolic potential, ecology and presence of endohyphal bacteria is reflected in genomic diversity of Mucoromycotina.</title>
        <authorList>
            <person name="Muszewska A."/>
            <person name="Okrasinska A."/>
            <person name="Steczkiewicz K."/>
            <person name="Drgas O."/>
            <person name="Orlowska M."/>
            <person name="Perlinska-Lenart U."/>
            <person name="Aleksandrzak-Piekarczyk T."/>
            <person name="Szatraj K."/>
            <person name="Zielenkiewicz U."/>
            <person name="Pilsyk S."/>
            <person name="Malc E."/>
            <person name="Mieczkowski P."/>
            <person name="Kruszewska J.S."/>
            <person name="Biernat P."/>
            <person name="Pawlowska J."/>
        </authorList>
    </citation>
    <scope>NUCLEOTIDE SEQUENCE</scope>
    <source>
        <strain evidence="7">WA0000067209</strain>
    </source>
</reference>
<dbReference type="InterPro" id="IPR023210">
    <property type="entry name" value="NADP_OxRdtase_dom"/>
</dbReference>
<dbReference type="PANTHER" id="PTHR11732">
    <property type="entry name" value="ALDO/KETO REDUCTASE"/>
    <property type="match status" value="1"/>
</dbReference>
<dbReference type="PROSITE" id="PS00798">
    <property type="entry name" value="ALDOKETO_REDUCTASE_1"/>
    <property type="match status" value="1"/>
</dbReference>
<feature type="site" description="Lowers pKa of active site Tyr" evidence="5">
    <location>
        <position position="80"/>
    </location>
</feature>
<sequence>MSLTKTFKLNTGAPIPAIGLGTWQSKPEEVYNAVKTAIKSGYRHIDTAYAYGNEDAVGRGIKDALKEEGLKREDIFVTTKLWSTFHRPNDVAKGLDESLSNLGLDYIDLYLMHWPVALTPGKGSLFPRHEDGSRDLDQEIKGDFTISYLAMEKLVESGKTKAIGVSNFSTHNLDILLKKANIVPAVNQVELHPYLPQHKLLEYCTAKGIHLTAYSPLGSTDSPLQKEADLIAIAEKNNKTVAQTLISWAVQRGTSVLPKSVTPSRIEANFQDYKLSEEDFAKINEISKKHSQRLVSPDWGVTVFHDDQ</sequence>
<feature type="domain" description="NADP-dependent oxidoreductase" evidence="6">
    <location>
        <begin position="18"/>
        <end position="287"/>
    </location>
</feature>
<dbReference type="AlphaFoldDB" id="A0A8H7UEW9"/>
<evidence type="ECO:0000256" key="5">
    <source>
        <dbReference type="PIRSR" id="PIRSR000097-3"/>
    </source>
</evidence>
<gene>
    <name evidence="7" type="ORF">INT43_001942</name>
</gene>
<dbReference type="Gene3D" id="3.20.20.100">
    <property type="entry name" value="NADP-dependent oxidoreductase domain"/>
    <property type="match status" value="1"/>
</dbReference>
<accession>A0A8H7UEW9</accession>
<comment type="caution">
    <text evidence="7">The sequence shown here is derived from an EMBL/GenBank/DDBJ whole genome shotgun (WGS) entry which is preliminary data.</text>
</comment>
<dbReference type="Pfam" id="PF00248">
    <property type="entry name" value="Aldo_ket_red"/>
    <property type="match status" value="1"/>
</dbReference>
<dbReference type="OrthoDB" id="416253at2759"/>
<dbReference type="GO" id="GO:0016491">
    <property type="term" value="F:oxidoreductase activity"/>
    <property type="evidence" value="ECO:0007669"/>
    <property type="project" value="UniProtKB-KW"/>
</dbReference>
<proteinExistence type="inferred from homology"/>
<name>A0A8H7UEW9_MORIS</name>
<evidence type="ECO:0000256" key="2">
    <source>
        <dbReference type="ARBA" id="ARBA00023002"/>
    </source>
</evidence>
<evidence type="ECO:0000259" key="6">
    <source>
        <dbReference type="Pfam" id="PF00248"/>
    </source>
</evidence>
<feature type="binding site" evidence="4">
    <location>
        <position position="113"/>
    </location>
    <ligand>
        <name>substrate</name>
    </ligand>
</feature>
<dbReference type="SUPFAM" id="SSF51430">
    <property type="entry name" value="NAD(P)-linked oxidoreductase"/>
    <property type="match status" value="1"/>
</dbReference>
<evidence type="ECO:0000256" key="3">
    <source>
        <dbReference type="PIRSR" id="PIRSR000097-1"/>
    </source>
</evidence>
<dbReference type="EMBL" id="JAEPQZ010000007">
    <property type="protein sequence ID" value="KAG2179092.1"/>
    <property type="molecule type" value="Genomic_DNA"/>
</dbReference>
<organism evidence="7 8">
    <name type="scientific">Mortierella isabellina</name>
    <name type="common">Filamentous fungus</name>
    <name type="synonym">Umbelopsis isabellina</name>
    <dbReference type="NCBI Taxonomy" id="91625"/>
    <lineage>
        <taxon>Eukaryota</taxon>
        <taxon>Fungi</taxon>
        <taxon>Fungi incertae sedis</taxon>
        <taxon>Mucoromycota</taxon>
        <taxon>Mucoromycotina</taxon>
        <taxon>Umbelopsidomycetes</taxon>
        <taxon>Umbelopsidales</taxon>
        <taxon>Umbelopsidaceae</taxon>
        <taxon>Umbelopsis</taxon>
    </lineage>
</organism>
<dbReference type="PRINTS" id="PR00069">
    <property type="entry name" value="ALDKETRDTASE"/>
</dbReference>
<evidence type="ECO:0000256" key="4">
    <source>
        <dbReference type="PIRSR" id="PIRSR000097-2"/>
    </source>
</evidence>
<evidence type="ECO:0000256" key="1">
    <source>
        <dbReference type="ARBA" id="ARBA00007905"/>
    </source>
</evidence>